<dbReference type="AlphaFoldDB" id="A0A3S9P4F1"/>
<dbReference type="RefSeq" id="WP_126615245.1">
    <property type="nucleotide sequence ID" value="NZ_CP034562.1"/>
</dbReference>
<keyword evidence="3" id="KW-1185">Reference proteome</keyword>
<feature type="transmembrane region" description="Helical" evidence="1">
    <location>
        <begin position="20"/>
        <end position="40"/>
    </location>
</feature>
<evidence type="ECO:0000313" key="2">
    <source>
        <dbReference type="EMBL" id="AZQ63090.1"/>
    </source>
</evidence>
<evidence type="ECO:0000313" key="3">
    <source>
        <dbReference type="Proteomes" id="UP000267268"/>
    </source>
</evidence>
<sequence length="253" mass="29389">MSTETVSKGAGIIPDFFHDIIAYIIPGYTSIIVILVNYSIITRTGLNFFKDLNFSSLSVLFIIAYVIGRFLEQFGKETIHNKKLPYFHGMNSPKYSLVLDDDDKTYSTVFKDKLKTKISEWSTKSLGENFIDQCKSENKDDYFNLIQFYLRERFPAVALYEKKQNANIVLSRSLSILFILNFVIHLICVLALTNFKNIEFSTIGCIWIVTSILLGIFFFLRFRQNQKYHAMYIFENFLATKKLLKKSDTDDDD</sequence>
<feature type="transmembrane region" description="Helical" evidence="1">
    <location>
        <begin position="52"/>
        <end position="71"/>
    </location>
</feature>
<keyword evidence="1" id="KW-0812">Transmembrane</keyword>
<accession>A0A3S9P4F1</accession>
<gene>
    <name evidence="2" type="ORF">EI427_12835</name>
</gene>
<dbReference type="EMBL" id="CP034562">
    <property type="protein sequence ID" value="AZQ63090.1"/>
    <property type="molecule type" value="Genomic_DNA"/>
</dbReference>
<dbReference type="KEGG" id="fll:EI427_12835"/>
<proteinExistence type="predicted"/>
<feature type="transmembrane region" description="Helical" evidence="1">
    <location>
        <begin position="198"/>
        <end position="220"/>
    </location>
</feature>
<organism evidence="2 3">
    <name type="scientific">Flammeovirga pectinis</name>
    <dbReference type="NCBI Taxonomy" id="2494373"/>
    <lineage>
        <taxon>Bacteria</taxon>
        <taxon>Pseudomonadati</taxon>
        <taxon>Bacteroidota</taxon>
        <taxon>Cytophagia</taxon>
        <taxon>Cytophagales</taxon>
        <taxon>Flammeovirgaceae</taxon>
        <taxon>Flammeovirga</taxon>
    </lineage>
</organism>
<feature type="transmembrane region" description="Helical" evidence="1">
    <location>
        <begin position="169"/>
        <end position="192"/>
    </location>
</feature>
<reference evidence="2 3" key="1">
    <citation type="submission" date="2018-12" db="EMBL/GenBank/DDBJ databases">
        <title>Flammeovirga pectinis sp. nov., isolated from the gut of the Korean scallop, Patinopecten yessoensis.</title>
        <authorList>
            <person name="Bae J.-W."/>
            <person name="Jeong Y.-S."/>
            <person name="Kang W."/>
        </authorList>
    </citation>
    <scope>NUCLEOTIDE SEQUENCE [LARGE SCALE GENOMIC DNA]</scope>
    <source>
        <strain evidence="2 3">L12M1</strain>
    </source>
</reference>
<keyword evidence="1" id="KW-0472">Membrane</keyword>
<dbReference type="Proteomes" id="UP000267268">
    <property type="component" value="Chromosome 1"/>
</dbReference>
<name>A0A3S9P4F1_9BACT</name>
<protein>
    <submittedName>
        <fullName evidence="2">Uncharacterized protein</fullName>
    </submittedName>
</protein>
<keyword evidence="1" id="KW-1133">Transmembrane helix</keyword>
<evidence type="ECO:0000256" key="1">
    <source>
        <dbReference type="SAM" id="Phobius"/>
    </source>
</evidence>